<reference evidence="4" key="1">
    <citation type="submission" date="2022-04" db="EMBL/GenBank/DDBJ databases">
        <title>Lysobacter sp. CAU 1642 isolated from sea sand.</title>
        <authorList>
            <person name="Kim W."/>
        </authorList>
    </citation>
    <scope>NUCLEOTIDE SEQUENCE</scope>
    <source>
        <strain evidence="4">CAU 1642</strain>
    </source>
</reference>
<keyword evidence="1 4" id="KW-0808">Transferase</keyword>
<dbReference type="GO" id="GO:0016746">
    <property type="term" value="F:acyltransferase activity"/>
    <property type="evidence" value="ECO:0007669"/>
    <property type="project" value="UniProtKB-KW"/>
</dbReference>
<dbReference type="InterPro" id="IPR050832">
    <property type="entry name" value="Bact_Acetyltransf"/>
</dbReference>
<dbReference type="EC" id="2.3.1.-" evidence="4"/>
<evidence type="ECO:0000256" key="1">
    <source>
        <dbReference type="ARBA" id="ARBA00022679"/>
    </source>
</evidence>
<proteinExistence type="predicted"/>
<name>A0ABT0GDW9_9GAMM</name>
<gene>
    <name evidence="4" type="ORF">M0G41_03000</name>
</gene>
<evidence type="ECO:0000259" key="3">
    <source>
        <dbReference type="PROSITE" id="PS51186"/>
    </source>
</evidence>
<dbReference type="SUPFAM" id="SSF55729">
    <property type="entry name" value="Acyl-CoA N-acyltransferases (Nat)"/>
    <property type="match status" value="1"/>
</dbReference>
<evidence type="ECO:0000313" key="5">
    <source>
        <dbReference type="Proteomes" id="UP001431449"/>
    </source>
</evidence>
<evidence type="ECO:0000313" key="4">
    <source>
        <dbReference type="EMBL" id="MCK7592633.1"/>
    </source>
</evidence>
<dbReference type="CDD" id="cd04301">
    <property type="entry name" value="NAT_SF"/>
    <property type="match status" value="1"/>
</dbReference>
<dbReference type="InterPro" id="IPR000182">
    <property type="entry name" value="GNAT_dom"/>
</dbReference>
<dbReference type="PANTHER" id="PTHR43877">
    <property type="entry name" value="AMINOALKYLPHOSPHONATE N-ACETYLTRANSFERASE-RELATED-RELATED"/>
    <property type="match status" value="1"/>
</dbReference>
<evidence type="ECO:0000256" key="2">
    <source>
        <dbReference type="ARBA" id="ARBA00023315"/>
    </source>
</evidence>
<dbReference type="PROSITE" id="PS51186">
    <property type="entry name" value="GNAT"/>
    <property type="match status" value="1"/>
</dbReference>
<dbReference type="Gene3D" id="3.40.630.30">
    <property type="match status" value="1"/>
</dbReference>
<keyword evidence="5" id="KW-1185">Reference proteome</keyword>
<comment type="caution">
    <text evidence="4">The sequence shown here is derived from an EMBL/GenBank/DDBJ whole genome shotgun (WGS) entry which is preliminary data.</text>
</comment>
<dbReference type="RefSeq" id="WP_248204891.1">
    <property type="nucleotide sequence ID" value="NZ_JALNMH010000002.1"/>
</dbReference>
<accession>A0ABT0GDW9</accession>
<feature type="domain" description="N-acetyltransferase" evidence="3">
    <location>
        <begin position="3"/>
        <end position="159"/>
    </location>
</feature>
<dbReference type="EMBL" id="JALNMH010000002">
    <property type="protein sequence ID" value="MCK7592633.1"/>
    <property type="molecule type" value="Genomic_DNA"/>
</dbReference>
<keyword evidence="2 4" id="KW-0012">Acyltransferase</keyword>
<organism evidence="4 5">
    <name type="scientific">Pseudomarimonas salicorniae</name>
    <dbReference type="NCBI Taxonomy" id="2933270"/>
    <lineage>
        <taxon>Bacteria</taxon>
        <taxon>Pseudomonadati</taxon>
        <taxon>Pseudomonadota</taxon>
        <taxon>Gammaproteobacteria</taxon>
        <taxon>Lysobacterales</taxon>
        <taxon>Lysobacteraceae</taxon>
        <taxon>Pseudomarimonas</taxon>
    </lineage>
</organism>
<dbReference type="Pfam" id="PF00583">
    <property type="entry name" value="Acetyltransf_1"/>
    <property type="match status" value="1"/>
</dbReference>
<dbReference type="InterPro" id="IPR016181">
    <property type="entry name" value="Acyl_CoA_acyltransferase"/>
</dbReference>
<protein>
    <submittedName>
        <fullName evidence="4">GNAT family N-acetyltransferase</fullName>
        <ecNumber evidence="4">2.3.1.-</ecNumber>
    </submittedName>
</protein>
<sequence>MTLQIRHSEPADIPAIRDLYAQPSCLAATLQLPHPSLTLWERRLGNPPDHFTSLVALREGRLLGQVGIEVFTAARRRHVANIGMAVCEDARRQGVGRALVRAAKAQCFGWLGVRRIELECYVDNAGALALYESEGFVVEGTARGYALREGEYVDVHLMACAKD</sequence>
<dbReference type="Proteomes" id="UP001431449">
    <property type="component" value="Unassembled WGS sequence"/>
</dbReference>